<dbReference type="AlphaFoldDB" id="A0A931I5B4"/>
<accession>A0A931I5B4</accession>
<dbReference type="RefSeq" id="WP_197312921.1">
    <property type="nucleotide sequence ID" value="NZ_JADZLT010000056.1"/>
</dbReference>
<gene>
    <name evidence="2" type="ORF">I5731_18660</name>
</gene>
<evidence type="ECO:0000256" key="1">
    <source>
        <dbReference type="SAM" id="SignalP"/>
    </source>
</evidence>
<protein>
    <recommendedName>
        <fullName evidence="4">Oxidoreductase molybdopterin-binding domain-containing protein</fullName>
    </recommendedName>
</protein>
<reference evidence="2" key="1">
    <citation type="submission" date="2020-12" db="EMBL/GenBank/DDBJ databases">
        <title>Methylobrevis albus sp. nov., isolated from fresh water lack sediment.</title>
        <authorList>
            <person name="Zou Q."/>
        </authorList>
    </citation>
    <scope>NUCLEOTIDE SEQUENCE</scope>
    <source>
        <strain evidence="2">L22</strain>
    </source>
</reference>
<evidence type="ECO:0000313" key="3">
    <source>
        <dbReference type="Proteomes" id="UP000631694"/>
    </source>
</evidence>
<dbReference type="EMBL" id="JADZLT010000056">
    <property type="protein sequence ID" value="MBH0239849.1"/>
    <property type="molecule type" value="Genomic_DNA"/>
</dbReference>
<feature type="chain" id="PRO_5037688218" description="Oxidoreductase molybdopterin-binding domain-containing protein" evidence="1">
    <location>
        <begin position="26"/>
        <end position="169"/>
    </location>
</feature>
<dbReference type="SUPFAM" id="SSF56524">
    <property type="entry name" value="Oxidoreductase molybdopterin-binding domain"/>
    <property type="match status" value="1"/>
</dbReference>
<name>A0A931I5B4_9HYPH</name>
<keyword evidence="3" id="KW-1185">Reference proteome</keyword>
<sequence>MKTAIRLAAGLAFALTLVAPQAALALDAPKGPVVLTITGAISETNAPDAAEFDLEMLEALAGRVTETETPWIDGKRRFEGPLGRAVLDAVGASGETLNVVALNDYAAEIPVEDFRTLDVILATRLDGKPMSVREKGPLFVIYPFDADSSLYNEKYFNRSVWQVARIEVH</sequence>
<keyword evidence="1" id="KW-0732">Signal</keyword>
<dbReference type="Proteomes" id="UP000631694">
    <property type="component" value="Unassembled WGS sequence"/>
</dbReference>
<comment type="caution">
    <text evidence="2">The sequence shown here is derived from an EMBL/GenBank/DDBJ whole genome shotgun (WGS) entry which is preliminary data.</text>
</comment>
<dbReference type="Gene3D" id="3.90.420.10">
    <property type="entry name" value="Oxidoreductase, molybdopterin-binding domain"/>
    <property type="match status" value="1"/>
</dbReference>
<feature type="signal peptide" evidence="1">
    <location>
        <begin position="1"/>
        <end position="25"/>
    </location>
</feature>
<organism evidence="2 3">
    <name type="scientific">Methylobrevis albus</name>
    <dbReference type="NCBI Taxonomy" id="2793297"/>
    <lineage>
        <taxon>Bacteria</taxon>
        <taxon>Pseudomonadati</taxon>
        <taxon>Pseudomonadota</taxon>
        <taxon>Alphaproteobacteria</taxon>
        <taxon>Hyphomicrobiales</taxon>
        <taxon>Pleomorphomonadaceae</taxon>
        <taxon>Methylobrevis</taxon>
    </lineage>
</organism>
<evidence type="ECO:0008006" key="4">
    <source>
        <dbReference type="Google" id="ProtNLM"/>
    </source>
</evidence>
<dbReference type="InterPro" id="IPR036374">
    <property type="entry name" value="OxRdtase_Mopterin-bd_sf"/>
</dbReference>
<evidence type="ECO:0000313" key="2">
    <source>
        <dbReference type="EMBL" id="MBH0239849.1"/>
    </source>
</evidence>
<proteinExistence type="predicted"/>